<dbReference type="GO" id="GO:0005739">
    <property type="term" value="C:mitochondrion"/>
    <property type="evidence" value="ECO:0007669"/>
    <property type="project" value="UniProtKB-SubCell"/>
</dbReference>
<dbReference type="Gene3D" id="6.10.280.120">
    <property type="entry name" value="Growth arrest and DNA-damage-inducible proteins-interacting protein 1"/>
    <property type="match status" value="1"/>
</dbReference>
<comment type="subcellular location">
    <subcellularLocation>
        <location evidence="2">Mitochondrion</location>
    </subcellularLocation>
    <subcellularLocation>
        <location evidence="1">Nucleus</location>
    </subcellularLocation>
</comment>
<proteinExistence type="inferred from homology"/>
<reference evidence="16" key="1">
    <citation type="submission" date="2025-08" db="UniProtKB">
        <authorList>
            <consortium name="RefSeq"/>
        </authorList>
    </citation>
    <scope>IDENTIFICATION</scope>
    <source>
        <strain evidence="16">USDA-PBARC FA_bdor</strain>
        <tissue evidence="16">Whole organism</tissue>
    </source>
</reference>
<dbReference type="InterPro" id="IPR043035">
    <property type="entry name" value="Ribosomal_mL64_sf"/>
</dbReference>
<evidence type="ECO:0000256" key="7">
    <source>
        <dbReference type="ARBA" id="ARBA00023242"/>
    </source>
</evidence>
<dbReference type="Proteomes" id="UP000694866">
    <property type="component" value="Unplaced"/>
</dbReference>
<accession>A0A9R1SU28</accession>
<dbReference type="KEGG" id="fas:105262926"/>
<evidence type="ECO:0000256" key="11">
    <source>
        <dbReference type="ARBA" id="ARBA00035184"/>
    </source>
</evidence>
<evidence type="ECO:0000256" key="2">
    <source>
        <dbReference type="ARBA" id="ARBA00004173"/>
    </source>
</evidence>
<evidence type="ECO:0000256" key="14">
    <source>
        <dbReference type="SAM" id="MobiDB-lite"/>
    </source>
</evidence>
<dbReference type="GO" id="GO:1990904">
    <property type="term" value="C:ribonucleoprotein complex"/>
    <property type="evidence" value="ECO:0007669"/>
    <property type="project" value="UniProtKB-KW"/>
</dbReference>
<feature type="region of interest" description="Disordered" evidence="14">
    <location>
        <begin position="221"/>
        <end position="240"/>
    </location>
</feature>
<dbReference type="OrthoDB" id="6247992at2759"/>
<dbReference type="GO" id="GO:0005840">
    <property type="term" value="C:ribosome"/>
    <property type="evidence" value="ECO:0007669"/>
    <property type="project" value="UniProtKB-KW"/>
</dbReference>
<dbReference type="GeneID" id="105262926"/>
<comment type="similarity">
    <text evidence="3">Belongs to the mitochondrion-specific ribosomal protein mL64 family.</text>
</comment>
<protein>
    <recommendedName>
        <fullName evidence="11">Large ribosomal subunit protein mL64</fullName>
    </recommendedName>
    <alternativeName>
        <fullName evidence="10">39S ribosomal protein L59, mitochondrial</fullName>
    </alternativeName>
    <alternativeName>
        <fullName evidence="12">Growth arrest and DNA damage-inducible proteins-interacting protein 1</fullName>
    </alternativeName>
</protein>
<dbReference type="PANTHER" id="PTHR31761">
    <property type="entry name" value="GROWTH ARREST AND DNA DAMAGE-INDUCIBLE PROTEINS-INTERACTING PROTEIN 1 GADD45GIP1"/>
    <property type="match status" value="1"/>
</dbReference>
<comment type="function">
    <text evidence="13">Acts as a negative regulator of G1 to S cell cycle phase progression by inhibiting cyclin-dependent kinases. Inhibitory effects are additive with GADD45 proteins but also occur in the absence of GADD45 proteins. Acts as a repressor of the orphan nuclear receptor NR4A1 by inhibiting AB domain-mediated transcriptional activity. May be involved in the hormone-mediated regulation of NR4A1 transcriptional activity. May play a role in mitochondrial protein synthesis.</text>
</comment>
<evidence type="ECO:0000256" key="3">
    <source>
        <dbReference type="ARBA" id="ARBA00005421"/>
    </source>
</evidence>
<keyword evidence="9" id="KW-0131">Cell cycle</keyword>
<evidence type="ECO:0000256" key="10">
    <source>
        <dbReference type="ARBA" id="ARBA00030700"/>
    </source>
</evidence>
<keyword evidence="4" id="KW-0689">Ribosomal protein</keyword>
<keyword evidence="7" id="KW-0539">Nucleus</keyword>
<dbReference type="PANTHER" id="PTHR31761:SF1">
    <property type="entry name" value="LARGE RIBOSOMAL SUBUNIT PROTEIN ML64"/>
    <property type="match status" value="1"/>
</dbReference>
<evidence type="ECO:0000256" key="8">
    <source>
        <dbReference type="ARBA" id="ARBA00023274"/>
    </source>
</evidence>
<evidence type="ECO:0000256" key="6">
    <source>
        <dbReference type="ARBA" id="ARBA00023128"/>
    </source>
</evidence>
<sequence>MIPKSLMIRCSALNAGVHRLCTRRCYSTEVPSKTGEFDIATAEETPRYVEIITDEDRKEIMKKRLKSRLNESHRRMLQGVRPYDEDIAWFHETIRYKKRMLGRYGMVAMREQIGAVWPTQEEIEDKILWEKTAYPKSIQERWQDIEKEKAEKEERIRLREEEITEKIAMVGKWEKDLKARLAKKEAAILDAKERKARLIEEVRRQFGFEIDPRDERFKQLLEQKEKEDKKRKKEARKKERATKFLSAILEKTPGIFSGGSSSAETNESKKPVEKNPDKET</sequence>
<keyword evidence="6" id="KW-0496">Mitochondrion</keyword>
<dbReference type="RefSeq" id="XP_011297138.1">
    <property type="nucleotide sequence ID" value="XM_011298836.1"/>
</dbReference>
<evidence type="ECO:0000256" key="5">
    <source>
        <dbReference type="ARBA" id="ARBA00023054"/>
    </source>
</evidence>
<gene>
    <name evidence="16" type="primary">CRIF</name>
</gene>
<dbReference type="AlphaFoldDB" id="A0A9R1SU28"/>
<dbReference type="InterPro" id="IPR018472">
    <property type="entry name" value="Ribosomal_mL64"/>
</dbReference>
<evidence type="ECO:0000256" key="9">
    <source>
        <dbReference type="ARBA" id="ARBA00023306"/>
    </source>
</evidence>
<dbReference type="GO" id="GO:0005634">
    <property type="term" value="C:nucleus"/>
    <property type="evidence" value="ECO:0007669"/>
    <property type="project" value="UniProtKB-SubCell"/>
</dbReference>
<evidence type="ECO:0000313" key="16">
    <source>
        <dbReference type="RefSeq" id="XP_011297138.1"/>
    </source>
</evidence>
<dbReference type="CTD" id="40395"/>
<keyword evidence="15" id="KW-1185">Reference proteome</keyword>
<evidence type="ECO:0000313" key="15">
    <source>
        <dbReference type="Proteomes" id="UP000694866"/>
    </source>
</evidence>
<feature type="compositionally biased region" description="Basic and acidic residues" evidence="14">
    <location>
        <begin position="266"/>
        <end position="280"/>
    </location>
</feature>
<keyword evidence="5" id="KW-0175">Coiled coil</keyword>
<keyword evidence="8" id="KW-0687">Ribonucleoprotein</keyword>
<evidence type="ECO:0000256" key="1">
    <source>
        <dbReference type="ARBA" id="ARBA00004123"/>
    </source>
</evidence>
<evidence type="ECO:0000256" key="12">
    <source>
        <dbReference type="ARBA" id="ARBA00035485"/>
    </source>
</evidence>
<feature type="region of interest" description="Disordered" evidence="14">
    <location>
        <begin position="253"/>
        <end position="280"/>
    </location>
</feature>
<evidence type="ECO:0000256" key="13">
    <source>
        <dbReference type="ARBA" id="ARBA00060144"/>
    </source>
</evidence>
<name>A0A9R1SU28_9HYME</name>
<feature type="compositionally biased region" description="Basic residues" evidence="14">
    <location>
        <begin position="229"/>
        <end position="240"/>
    </location>
</feature>
<dbReference type="Pfam" id="PF10147">
    <property type="entry name" value="CR6_interact"/>
    <property type="match status" value="1"/>
</dbReference>
<evidence type="ECO:0000256" key="4">
    <source>
        <dbReference type="ARBA" id="ARBA00022980"/>
    </source>
</evidence>
<organism evidence="15 16">
    <name type="scientific">Fopius arisanus</name>
    <dbReference type="NCBI Taxonomy" id="64838"/>
    <lineage>
        <taxon>Eukaryota</taxon>
        <taxon>Metazoa</taxon>
        <taxon>Ecdysozoa</taxon>
        <taxon>Arthropoda</taxon>
        <taxon>Hexapoda</taxon>
        <taxon>Insecta</taxon>
        <taxon>Pterygota</taxon>
        <taxon>Neoptera</taxon>
        <taxon>Endopterygota</taxon>
        <taxon>Hymenoptera</taxon>
        <taxon>Apocrita</taxon>
        <taxon>Ichneumonoidea</taxon>
        <taxon>Braconidae</taxon>
        <taxon>Opiinae</taxon>
        <taxon>Fopius</taxon>
    </lineage>
</organism>